<sequence>MPLQISHLANFTPPASTRTWQSQPHPTLPLLATASSDKTVRIYSLTSFNLITTLSGGHKRSIRSVAWQPALRKGDAVLATGSFDASAGIWKKHYSGDAVESLNHGIVSTDENDNDEDDDDDDGEYAFTVLLDGHESEIKSLAFAPSSRLLATCSRDKSVWIWEELDDDNWETMAVLSEHDGDVKCVAWHPAEDLLASASYDDTIRLYKEDVDDWEQVAVIQGHKATVWCVTFEGADLPGLKATPSEELSQAQRDFLIQRAASGPRLLSASDDLSIRIWRREPPADDANAARNTGVPSIIRSSNIDETWLEEAQFPGTHTRAVYSASWSTTSGLVVSAGSDGMIVVYKEQWKSGAEEDVGTEWTVVASIEAAHGVFEVNHVVWAKRWDKGRRSEDEEVIVSTGDDGEVKVWTLEEAVGG</sequence>
<name>A0A6A6WAC2_9PEZI</name>
<dbReference type="Gene3D" id="2.130.10.10">
    <property type="entry name" value="YVTN repeat-like/Quinoprotein amine dehydrogenase"/>
    <property type="match status" value="1"/>
</dbReference>
<organism evidence="5 6">
    <name type="scientific">Pseudovirgaria hyperparasitica</name>
    <dbReference type="NCBI Taxonomy" id="470096"/>
    <lineage>
        <taxon>Eukaryota</taxon>
        <taxon>Fungi</taxon>
        <taxon>Dikarya</taxon>
        <taxon>Ascomycota</taxon>
        <taxon>Pezizomycotina</taxon>
        <taxon>Dothideomycetes</taxon>
        <taxon>Dothideomycetes incertae sedis</taxon>
        <taxon>Acrospermales</taxon>
        <taxon>Acrospermaceae</taxon>
        <taxon>Pseudovirgaria</taxon>
    </lineage>
</organism>
<feature type="repeat" description="WD" evidence="4">
    <location>
        <begin position="176"/>
        <end position="208"/>
    </location>
</feature>
<evidence type="ECO:0000313" key="5">
    <source>
        <dbReference type="EMBL" id="KAF2759808.1"/>
    </source>
</evidence>
<dbReference type="InterPro" id="IPR015943">
    <property type="entry name" value="WD40/YVTN_repeat-like_dom_sf"/>
</dbReference>
<reference evidence="5" key="1">
    <citation type="journal article" date="2020" name="Stud. Mycol.">
        <title>101 Dothideomycetes genomes: a test case for predicting lifestyles and emergence of pathogens.</title>
        <authorList>
            <person name="Haridas S."/>
            <person name="Albert R."/>
            <person name="Binder M."/>
            <person name="Bloem J."/>
            <person name="Labutti K."/>
            <person name="Salamov A."/>
            <person name="Andreopoulos B."/>
            <person name="Baker S."/>
            <person name="Barry K."/>
            <person name="Bills G."/>
            <person name="Bluhm B."/>
            <person name="Cannon C."/>
            <person name="Castanera R."/>
            <person name="Culley D."/>
            <person name="Daum C."/>
            <person name="Ezra D."/>
            <person name="Gonzalez J."/>
            <person name="Henrissat B."/>
            <person name="Kuo A."/>
            <person name="Liang C."/>
            <person name="Lipzen A."/>
            <person name="Lutzoni F."/>
            <person name="Magnuson J."/>
            <person name="Mondo S."/>
            <person name="Nolan M."/>
            <person name="Ohm R."/>
            <person name="Pangilinan J."/>
            <person name="Park H.-J."/>
            <person name="Ramirez L."/>
            <person name="Alfaro M."/>
            <person name="Sun H."/>
            <person name="Tritt A."/>
            <person name="Yoshinaga Y."/>
            <person name="Zwiers L.-H."/>
            <person name="Turgeon B."/>
            <person name="Goodwin S."/>
            <person name="Spatafora J."/>
            <person name="Crous P."/>
            <person name="Grigoriev I."/>
        </authorList>
    </citation>
    <scope>NUCLEOTIDE SEQUENCE</scope>
    <source>
        <strain evidence="5">CBS 121739</strain>
    </source>
</reference>
<dbReference type="HAMAP" id="MF_03037">
    <property type="entry name" value="ciao1"/>
    <property type="match status" value="1"/>
</dbReference>
<proteinExistence type="inferred from homology"/>
<dbReference type="InterPro" id="IPR036322">
    <property type="entry name" value="WD40_repeat_dom_sf"/>
</dbReference>
<evidence type="ECO:0000256" key="1">
    <source>
        <dbReference type="ARBA" id="ARBA00022574"/>
    </source>
</evidence>
<comment type="function">
    <text evidence="3">Essential component of the cytosolic iron-sulfur (Fe/S) protein assembly machinery. Required for the maturation of extramitochondrial Fe/S proteins.</text>
</comment>
<dbReference type="AlphaFoldDB" id="A0A6A6WAC2"/>
<protein>
    <recommendedName>
        <fullName evidence="3">Probable cytosolic iron-sulfur protein assembly protein 1</fullName>
    </recommendedName>
</protein>
<evidence type="ECO:0000313" key="6">
    <source>
        <dbReference type="Proteomes" id="UP000799437"/>
    </source>
</evidence>
<gene>
    <name evidence="3" type="primary">CIA1</name>
    <name evidence="5" type="ORF">EJ05DRAFT_474864</name>
</gene>
<comment type="similarity">
    <text evidence="3">Belongs to the WD repeat CIA1 family.</text>
</comment>
<dbReference type="CDD" id="cd00200">
    <property type="entry name" value="WD40"/>
    <property type="match status" value="1"/>
</dbReference>
<dbReference type="Proteomes" id="UP000799437">
    <property type="component" value="Unassembled WGS sequence"/>
</dbReference>
<evidence type="ECO:0000256" key="2">
    <source>
        <dbReference type="ARBA" id="ARBA00022737"/>
    </source>
</evidence>
<dbReference type="PROSITE" id="PS50294">
    <property type="entry name" value="WD_REPEATS_REGION"/>
    <property type="match status" value="2"/>
</dbReference>
<keyword evidence="6" id="KW-1185">Reference proteome</keyword>
<dbReference type="InterPro" id="IPR001680">
    <property type="entry name" value="WD40_rpt"/>
</dbReference>
<dbReference type="SUPFAM" id="SSF50978">
    <property type="entry name" value="WD40 repeat-like"/>
    <property type="match status" value="1"/>
</dbReference>
<dbReference type="EMBL" id="ML996569">
    <property type="protein sequence ID" value="KAF2759808.1"/>
    <property type="molecule type" value="Genomic_DNA"/>
</dbReference>
<dbReference type="PANTHER" id="PTHR19920:SF0">
    <property type="entry name" value="CYTOSOLIC IRON-SULFUR PROTEIN ASSEMBLY PROTEIN CIAO1-RELATED"/>
    <property type="match status" value="1"/>
</dbReference>
<dbReference type="InterPro" id="IPR028608">
    <property type="entry name" value="CIAO1/Cia1"/>
</dbReference>
<accession>A0A6A6WAC2</accession>
<dbReference type="GO" id="GO:0097361">
    <property type="term" value="C:cytosolic [4Fe-4S] assembly targeting complex"/>
    <property type="evidence" value="ECO:0007669"/>
    <property type="project" value="InterPro"/>
</dbReference>
<keyword evidence="2" id="KW-0677">Repeat</keyword>
<dbReference type="Pfam" id="PF00400">
    <property type="entry name" value="WD40"/>
    <property type="match status" value="5"/>
</dbReference>
<dbReference type="PROSITE" id="PS50082">
    <property type="entry name" value="WD_REPEATS_2"/>
    <property type="match status" value="3"/>
</dbReference>
<evidence type="ECO:0000256" key="3">
    <source>
        <dbReference type="HAMAP-Rule" id="MF_03037"/>
    </source>
</evidence>
<feature type="repeat" description="WD" evidence="4">
    <location>
        <begin position="55"/>
        <end position="91"/>
    </location>
</feature>
<dbReference type="GO" id="GO:0016226">
    <property type="term" value="P:iron-sulfur cluster assembly"/>
    <property type="evidence" value="ECO:0007669"/>
    <property type="project" value="UniProtKB-UniRule"/>
</dbReference>
<keyword evidence="1 4" id="KW-0853">WD repeat</keyword>
<evidence type="ECO:0000256" key="4">
    <source>
        <dbReference type="PROSITE-ProRule" id="PRU00221"/>
    </source>
</evidence>
<dbReference type="OrthoDB" id="284782at2759"/>
<dbReference type="SMART" id="SM00320">
    <property type="entry name" value="WD40"/>
    <property type="match status" value="7"/>
</dbReference>
<feature type="repeat" description="WD" evidence="4">
    <location>
        <begin position="131"/>
        <end position="163"/>
    </location>
</feature>
<dbReference type="PANTHER" id="PTHR19920">
    <property type="entry name" value="WD40 PROTEIN CIAO1"/>
    <property type="match status" value="1"/>
</dbReference>